<feature type="region of interest" description="Disordered" evidence="1">
    <location>
        <begin position="1"/>
        <end position="27"/>
    </location>
</feature>
<dbReference type="GO" id="GO:0016020">
    <property type="term" value="C:membrane"/>
    <property type="evidence" value="ECO:0007669"/>
    <property type="project" value="TreeGrafter"/>
</dbReference>
<dbReference type="PROSITE" id="PS51677">
    <property type="entry name" value="NODB"/>
    <property type="match status" value="1"/>
</dbReference>
<dbReference type="InterPro" id="IPR011330">
    <property type="entry name" value="Glyco_hydro/deAcase_b/a-brl"/>
</dbReference>
<dbReference type="PATRIC" id="fig|1422.18.peg.312"/>
<dbReference type="Pfam" id="PF01522">
    <property type="entry name" value="Polysacc_deac_1"/>
    <property type="match status" value="1"/>
</dbReference>
<reference evidence="4 5" key="1">
    <citation type="submission" date="2016-01" db="EMBL/GenBank/DDBJ databases">
        <title>Draft Genome Sequences of Seven Thermophilic Sporeformers Isolated from Foods.</title>
        <authorList>
            <person name="Berendsen E.M."/>
            <person name="Wells-Bennik M.H."/>
            <person name="Krawcyk A.O."/>
            <person name="De Jong A."/>
            <person name="Holsappel S."/>
            <person name="Eijlander R.T."/>
            <person name="Kuipers O.P."/>
        </authorList>
    </citation>
    <scope>NUCLEOTIDE SEQUENCE [LARGE SCALE GENOMIC DNA]</scope>
    <source>
        <strain evidence="4 5">B4109</strain>
    </source>
</reference>
<dbReference type="InterPro" id="IPR014235">
    <property type="entry name" value="Spore_PdaA"/>
</dbReference>
<evidence type="ECO:0000313" key="6">
    <source>
        <dbReference type="Proteomes" id="UP000773850"/>
    </source>
</evidence>
<dbReference type="PANTHER" id="PTHR10587">
    <property type="entry name" value="GLYCOSYL TRANSFERASE-RELATED"/>
    <property type="match status" value="1"/>
</dbReference>
<evidence type="ECO:0000313" key="5">
    <source>
        <dbReference type="Proteomes" id="UP000075424"/>
    </source>
</evidence>
<dbReference type="Proteomes" id="UP000773850">
    <property type="component" value="Unassembled WGS sequence"/>
</dbReference>
<dbReference type="InterPro" id="IPR002509">
    <property type="entry name" value="NODB_dom"/>
</dbReference>
<gene>
    <name evidence="4" type="ORF">B4109_0406</name>
    <name evidence="3" type="ORF">GS8_2953</name>
</gene>
<dbReference type="EMBL" id="LQYV01000090">
    <property type="protein sequence ID" value="KYD25004.1"/>
    <property type="molecule type" value="Genomic_DNA"/>
</dbReference>
<proteinExistence type="predicted"/>
<dbReference type="EMBL" id="LUCS01000028">
    <property type="protein sequence ID" value="KAF6510796.1"/>
    <property type="molecule type" value="Genomic_DNA"/>
</dbReference>
<comment type="caution">
    <text evidence="4">The sequence shown here is derived from an EMBL/GenBank/DDBJ whole genome shotgun (WGS) entry which is preliminary data.</text>
</comment>
<dbReference type="AlphaFoldDB" id="A0A150MKG9"/>
<organism evidence="4 5">
    <name type="scientific">Geobacillus stearothermophilus</name>
    <name type="common">Bacillus stearothermophilus</name>
    <dbReference type="NCBI Taxonomy" id="1422"/>
    <lineage>
        <taxon>Bacteria</taxon>
        <taxon>Bacillati</taxon>
        <taxon>Bacillota</taxon>
        <taxon>Bacilli</taxon>
        <taxon>Bacillales</taxon>
        <taxon>Anoxybacillaceae</taxon>
        <taxon>Geobacillus</taxon>
    </lineage>
</organism>
<dbReference type="PANTHER" id="PTHR10587:SF78">
    <property type="entry name" value="PEPTIDOGLYCAN-N-ACETYLMURAMIC ACID DEACETYLASE PDAA"/>
    <property type="match status" value="1"/>
</dbReference>
<dbReference type="GO" id="GO:0016810">
    <property type="term" value="F:hydrolase activity, acting on carbon-nitrogen (but not peptide) bonds"/>
    <property type="evidence" value="ECO:0007669"/>
    <property type="project" value="InterPro"/>
</dbReference>
<name>A0A150MKG9_GEOSE</name>
<evidence type="ECO:0000256" key="1">
    <source>
        <dbReference type="SAM" id="MobiDB-lite"/>
    </source>
</evidence>
<evidence type="ECO:0000313" key="4">
    <source>
        <dbReference type="EMBL" id="KYD25004.1"/>
    </source>
</evidence>
<evidence type="ECO:0000313" key="3">
    <source>
        <dbReference type="EMBL" id="KAF6510796.1"/>
    </source>
</evidence>
<reference evidence="3 6" key="2">
    <citation type="submission" date="2016-03" db="EMBL/GenBank/DDBJ databases">
        <title>Spore heat resistance.</title>
        <authorList>
            <person name="Boekhorst J."/>
            <person name="Berendsen E.M."/>
            <person name="Wells-Bennik M.H."/>
            <person name="Kuipers O.P."/>
        </authorList>
    </citation>
    <scope>NUCLEOTIDE SEQUENCE [LARGE SCALE GENOMIC DNA]</scope>
    <source>
        <strain evidence="3 6">GS8</strain>
    </source>
</reference>
<dbReference type="InterPro" id="IPR050248">
    <property type="entry name" value="Polysacc_deacetylase_ArnD"/>
</dbReference>
<dbReference type="NCBIfam" id="TIGR02884">
    <property type="entry name" value="spore_pdaA"/>
    <property type="match status" value="1"/>
</dbReference>
<sequence length="295" mass="33694">MGSFFAKNGVRKAAEGENNKKEEKTAAKEEPGMRWLISLVLAIALFPASAFAASNQAIHWGFKRSENHEPPSAGKELDELLAKYDAFYLGDTSEKTIYLTFDNGYENGYTVQILDILKEKHVPAAFFVTGHYLQTAPDLVKRMAAEGHIIGNHSWHHPDLTTASDERVREEFEKVKEKTEELTGQKGMMYLRPPRGIFSERTLSLARELGYYHVFWSLAFVDWQTDRQRGWQYAYDQIMKQIHPGAILLLHSVSKDNADALPKVIDDLRKQGYTFASLDELMAKKMGLHPWLFRP</sequence>
<dbReference type="GO" id="GO:0005975">
    <property type="term" value="P:carbohydrate metabolic process"/>
    <property type="evidence" value="ECO:0007669"/>
    <property type="project" value="InterPro"/>
</dbReference>
<dbReference type="Proteomes" id="UP000075424">
    <property type="component" value="Unassembled WGS sequence"/>
</dbReference>
<feature type="compositionally biased region" description="Basic and acidic residues" evidence="1">
    <location>
        <begin position="12"/>
        <end position="27"/>
    </location>
</feature>
<dbReference type="SUPFAM" id="SSF88713">
    <property type="entry name" value="Glycoside hydrolase/deacetylase"/>
    <property type="match status" value="1"/>
</dbReference>
<accession>A0A150MKG9</accession>
<feature type="domain" description="NodB homology" evidence="2">
    <location>
        <begin position="95"/>
        <end position="276"/>
    </location>
</feature>
<protein>
    <submittedName>
        <fullName evidence="3">Carbohydrate Esterase Family 4</fullName>
    </submittedName>
</protein>
<keyword evidence="6" id="KW-1185">Reference proteome</keyword>
<evidence type="ECO:0000259" key="2">
    <source>
        <dbReference type="PROSITE" id="PS51677"/>
    </source>
</evidence>
<dbReference type="Gene3D" id="3.20.20.370">
    <property type="entry name" value="Glycoside hydrolase/deacetylase"/>
    <property type="match status" value="1"/>
</dbReference>
<dbReference type="CDD" id="cd10948">
    <property type="entry name" value="CE4_BsPdaA_like"/>
    <property type="match status" value="1"/>
</dbReference>